<dbReference type="EMBL" id="JACASF010000002">
    <property type="protein sequence ID" value="KAF6492186.1"/>
    <property type="molecule type" value="Genomic_DNA"/>
</dbReference>
<evidence type="ECO:0000256" key="3">
    <source>
        <dbReference type="ARBA" id="ARBA00004496"/>
    </source>
</evidence>
<dbReference type="Proteomes" id="UP000550707">
    <property type="component" value="Unassembled WGS sequence"/>
</dbReference>
<evidence type="ECO:0000313" key="19">
    <source>
        <dbReference type="EMBL" id="KAF6492186.1"/>
    </source>
</evidence>
<keyword evidence="5" id="KW-0963">Cytoplasm</keyword>
<evidence type="ECO:0000313" key="20">
    <source>
        <dbReference type="Proteomes" id="UP000550707"/>
    </source>
</evidence>
<evidence type="ECO:0000256" key="7">
    <source>
        <dbReference type="ARBA" id="ARBA00022679"/>
    </source>
</evidence>
<evidence type="ECO:0000256" key="16">
    <source>
        <dbReference type="ARBA" id="ARBA00047924"/>
    </source>
</evidence>
<keyword evidence="11" id="KW-0464">Manganese</keyword>
<evidence type="ECO:0000256" key="18">
    <source>
        <dbReference type="SAM" id="MobiDB-lite"/>
    </source>
</evidence>
<keyword evidence="8" id="KW-0479">Metal-binding</keyword>
<keyword evidence="20" id="KW-1185">Reference proteome</keyword>
<feature type="compositionally biased region" description="Polar residues" evidence="18">
    <location>
        <begin position="312"/>
        <end position="321"/>
    </location>
</feature>
<dbReference type="GO" id="GO:0008466">
    <property type="term" value="F:glycogenin glucosyltransferase activity"/>
    <property type="evidence" value="ECO:0007669"/>
    <property type="project" value="UniProtKB-EC"/>
</dbReference>
<dbReference type="AlphaFoldDB" id="A0A7J8J5N1"/>
<evidence type="ECO:0000256" key="11">
    <source>
        <dbReference type="ARBA" id="ARBA00023211"/>
    </source>
</evidence>
<dbReference type="GO" id="GO:0005737">
    <property type="term" value="C:cytoplasm"/>
    <property type="evidence" value="ECO:0007669"/>
    <property type="project" value="UniProtKB-SubCell"/>
</dbReference>
<name>A0A7J8J5N1_MOLMO</name>
<proteinExistence type="inferred from homology"/>
<keyword evidence="9" id="KW-0320">Glycogen biosynthesis</keyword>
<dbReference type="InterPro" id="IPR050587">
    <property type="entry name" value="GNT1/Glycosyltrans_8"/>
</dbReference>
<dbReference type="PANTHER" id="PTHR11183">
    <property type="entry name" value="GLYCOGENIN SUBFAMILY MEMBER"/>
    <property type="match status" value="1"/>
</dbReference>
<feature type="region of interest" description="Disordered" evidence="18">
    <location>
        <begin position="286"/>
        <end position="328"/>
    </location>
</feature>
<comment type="subcellular location">
    <subcellularLocation>
        <location evidence="3">Cytoplasm</location>
    </subcellularLocation>
    <subcellularLocation>
        <location evidence="2">Nucleus</location>
    </subcellularLocation>
</comment>
<keyword evidence="7" id="KW-0808">Transferase</keyword>
<comment type="catalytic activity">
    <reaction evidence="15">
        <text>[1,4-alpha-D-glucosyl](n)-L-tyrosyl-[glycogenin] + UDP-alpha-D-glucose = [1,4-alpha-D-glucosyl](n+1)-L-tyrosyl-[glycogenin] + UDP + H(+)</text>
        <dbReference type="Rhea" id="RHEA:56560"/>
        <dbReference type="Rhea" id="RHEA-COMP:14606"/>
        <dbReference type="Rhea" id="RHEA-COMP:14607"/>
        <dbReference type="ChEBI" id="CHEBI:15378"/>
        <dbReference type="ChEBI" id="CHEBI:58223"/>
        <dbReference type="ChEBI" id="CHEBI:58885"/>
        <dbReference type="ChEBI" id="CHEBI:140574"/>
        <dbReference type="EC" id="2.4.1.186"/>
    </reaction>
    <physiologicalReaction direction="left-to-right" evidence="15">
        <dbReference type="Rhea" id="RHEA:56561"/>
    </physiologicalReaction>
</comment>
<protein>
    <recommendedName>
        <fullName evidence="14">glycogenin glucosyltransferase</fullName>
        <ecNumber evidence="14">2.4.1.186</ecNumber>
    </recommendedName>
</protein>
<comment type="function">
    <text evidence="17">Glycogenin participates in the glycogen biosynthetic process along with glycogen synthase and glycogen branching enzyme. It catalyzes the formation of a short alpha (1,4)-glucosyl chain covalently attached via a glucose 1-O-tyrosyl linkage to internal tyrosine residues and these chains act as primers for the elongation reaction catalyzed by glycogen synthase.</text>
</comment>
<evidence type="ECO:0000256" key="2">
    <source>
        <dbReference type="ARBA" id="ARBA00004123"/>
    </source>
</evidence>
<organism evidence="19 20">
    <name type="scientific">Molossus molossus</name>
    <name type="common">Pallas' mastiff bat</name>
    <name type="synonym">Vespertilio molossus</name>
    <dbReference type="NCBI Taxonomy" id="27622"/>
    <lineage>
        <taxon>Eukaryota</taxon>
        <taxon>Metazoa</taxon>
        <taxon>Chordata</taxon>
        <taxon>Craniata</taxon>
        <taxon>Vertebrata</taxon>
        <taxon>Euteleostomi</taxon>
        <taxon>Mammalia</taxon>
        <taxon>Eutheria</taxon>
        <taxon>Laurasiatheria</taxon>
        <taxon>Chiroptera</taxon>
        <taxon>Yangochiroptera</taxon>
        <taxon>Molossidae</taxon>
        <taxon>Molossus</taxon>
    </lineage>
</organism>
<evidence type="ECO:0000256" key="1">
    <source>
        <dbReference type="ARBA" id="ARBA00001936"/>
    </source>
</evidence>
<comment type="catalytic activity">
    <reaction evidence="16">
        <text>L-tyrosyl-[glycogenin] + UDP-alpha-D-glucose = alpha-D-glucosyl-L-tyrosyl-[glycogenin] + UDP + H(+)</text>
        <dbReference type="Rhea" id="RHEA:23360"/>
        <dbReference type="Rhea" id="RHEA-COMP:14604"/>
        <dbReference type="Rhea" id="RHEA-COMP:14605"/>
        <dbReference type="ChEBI" id="CHEBI:15378"/>
        <dbReference type="ChEBI" id="CHEBI:46858"/>
        <dbReference type="ChEBI" id="CHEBI:58223"/>
        <dbReference type="ChEBI" id="CHEBI:58885"/>
        <dbReference type="ChEBI" id="CHEBI:140573"/>
        <dbReference type="EC" id="2.4.1.186"/>
    </reaction>
    <physiologicalReaction direction="left-to-right" evidence="16">
        <dbReference type="Rhea" id="RHEA:23361"/>
    </physiologicalReaction>
</comment>
<dbReference type="CDD" id="cd02537">
    <property type="entry name" value="GT8_Glycogenin"/>
    <property type="match status" value="1"/>
</dbReference>
<dbReference type="Pfam" id="PF01501">
    <property type="entry name" value="Glyco_transf_8"/>
    <property type="match status" value="1"/>
</dbReference>
<comment type="similarity">
    <text evidence="13">Belongs to the glycosyltransferase 8 family. Glycogenin subfamily.</text>
</comment>
<evidence type="ECO:0000256" key="5">
    <source>
        <dbReference type="ARBA" id="ARBA00022490"/>
    </source>
</evidence>
<evidence type="ECO:0000256" key="15">
    <source>
        <dbReference type="ARBA" id="ARBA00047374"/>
    </source>
</evidence>
<evidence type="ECO:0000256" key="17">
    <source>
        <dbReference type="ARBA" id="ARBA00049637"/>
    </source>
</evidence>
<gene>
    <name evidence="19" type="ORF">HJG59_006095</name>
</gene>
<evidence type="ECO:0000256" key="12">
    <source>
        <dbReference type="ARBA" id="ARBA00023242"/>
    </source>
</evidence>
<evidence type="ECO:0000256" key="14">
    <source>
        <dbReference type="ARBA" id="ARBA00038934"/>
    </source>
</evidence>
<dbReference type="GO" id="GO:0005978">
    <property type="term" value="P:glycogen biosynthetic process"/>
    <property type="evidence" value="ECO:0007669"/>
    <property type="project" value="UniProtKB-KW"/>
</dbReference>
<keyword evidence="6" id="KW-0597">Phosphoprotein</keyword>
<reference evidence="19 20" key="1">
    <citation type="journal article" date="2020" name="Nature">
        <title>Six reference-quality genomes reveal evolution of bat adaptations.</title>
        <authorList>
            <person name="Jebb D."/>
            <person name="Huang Z."/>
            <person name="Pippel M."/>
            <person name="Hughes G.M."/>
            <person name="Lavrichenko K."/>
            <person name="Devanna P."/>
            <person name="Winkler S."/>
            <person name="Jermiin L.S."/>
            <person name="Skirmuntt E.C."/>
            <person name="Katzourakis A."/>
            <person name="Burkitt-Gray L."/>
            <person name="Ray D.A."/>
            <person name="Sullivan K.A.M."/>
            <person name="Roscito J.G."/>
            <person name="Kirilenko B.M."/>
            <person name="Davalos L.M."/>
            <person name="Corthals A.P."/>
            <person name="Power M.L."/>
            <person name="Jones G."/>
            <person name="Ransome R.D."/>
            <person name="Dechmann D.K.N."/>
            <person name="Locatelli A.G."/>
            <person name="Puechmaille S.J."/>
            <person name="Fedrigo O."/>
            <person name="Jarvis E.D."/>
            <person name="Hiller M."/>
            <person name="Vernes S.C."/>
            <person name="Myers E.W."/>
            <person name="Teeling E.C."/>
        </authorList>
    </citation>
    <scope>NUCLEOTIDE SEQUENCE [LARGE SCALE GENOMIC DNA]</scope>
    <source>
        <strain evidence="19">MMolMol1</strain>
        <tissue evidence="19">Muscle</tissue>
    </source>
</reference>
<evidence type="ECO:0000256" key="10">
    <source>
        <dbReference type="ARBA" id="ARBA00023180"/>
    </source>
</evidence>
<dbReference type="InParanoid" id="A0A7J8J5N1"/>
<comment type="pathway">
    <text evidence="4">Glycan biosynthesis; glycogen biosynthesis.</text>
</comment>
<dbReference type="SUPFAM" id="SSF53448">
    <property type="entry name" value="Nucleotide-diphospho-sugar transferases"/>
    <property type="match status" value="1"/>
</dbReference>
<dbReference type="Gene3D" id="3.90.550.10">
    <property type="entry name" value="Spore Coat Polysaccharide Biosynthesis Protein SpsA, Chain A"/>
    <property type="match status" value="1"/>
</dbReference>
<dbReference type="InterPro" id="IPR002495">
    <property type="entry name" value="Glyco_trans_8"/>
</dbReference>
<keyword evidence="10" id="KW-0325">Glycoprotein</keyword>
<dbReference type="GO" id="GO:0005634">
    <property type="term" value="C:nucleus"/>
    <property type="evidence" value="ECO:0007669"/>
    <property type="project" value="UniProtKB-SubCell"/>
</dbReference>
<dbReference type="GO" id="GO:0046872">
    <property type="term" value="F:metal ion binding"/>
    <property type="evidence" value="ECO:0007669"/>
    <property type="project" value="UniProtKB-KW"/>
</dbReference>
<sequence length="454" mass="50340">MPVSDQAFVTLATNDTYCQGALVLGQSLRNQRATRKLVVLITPQVSHLLRVILLRVFDEVIEVNLLDSADYIHLAFLKRPELGVTLTKLHCWTLTHYSKCVFLDADTLVLCNVDELFDRSEFSAAPDPGWPDCFNSGVFVFQPSLETHSLLLRHATEHGSFDGADQGVLNSFFSSWASADIQKHLPFIYNVSSNSFYTYGPAFKQFGSSTKVVHFLGPTKPWNYKYNPQTGSVLEDGSGVVQHQLSFLNLWWTIYHHSILPLYGNIWDQQGHPSLGNTASLGRVEVPRANPAPHNSGLRENSATRSAEESSEPTMVTNEVPPSSERGHLGDMLGWPAGESVTGVTCDPVTPPLPPFEDVIETHSTLAMDPTGGGPSESSMELSQEPPVNVTRDPSPQDALEVGLAISISEISIEEKVKELSPEEERRKWEEGHIDYMGKDAFAHIQEKLDRFLQ</sequence>
<dbReference type="FunFam" id="3.90.550.10:FF:000025">
    <property type="entry name" value="Glycogenin-1 isoform 1"/>
    <property type="match status" value="1"/>
</dbReference>
<dbReference type="EC" id="2.4.1.186" evidence="14"/>
<accession>A0A7J8J5N1</accession>
<comment type="cofactor">
    <cofactor evidence="1">
        <name>Mn(2+)</name>
        <dbReference type="ChEBI" id="CHEBI:29035"/>
    </cofactor>
</comment>
<evidence type="ECO:0000256" key="8">
    <source>
        <dbReference type="ARBA" id="ARBA00022723"/>
    </source>
</evidence>
<evidence type="ECO:0000256" key="13">
    <source>
        <dbReference type="ARBA" id="ARBA00038162"/>
    </source>
</evidence>
<evidence type="ECO:0000256" key="9">
    <source>
        <dbReference type="ARBA" id="ARBA00023056"/>
    </source>
</evidence>
<dbReference type="InterPro" id="IPR029044">
    <property type="entry name" value="Nucleotide-diphossugar_trans"/>
</dbReference>
<keyword evidence="12" id="KW-0539">Nucleus</keyword>
<comment type="caution">
    <text evidence="19">The sequence shown here is derived from an EMBL/GenBank/DDBJ whole genome shotgun (WGS) entry which is preliminary data.</text>
</comment>
<feature type="region of interest" description="Disordered" evidence="18">
    <location>
        <begin position="368"/>
        <end position="396"/>
    </location>
</feature>
<evidence type="ECO:0000256" key="4">
    <source>
        <dbReference type="ARBA" id="ARBA00004964"/>
    </source>
</evidence>
<evidence type="ECO:0000256" key="6">
    <source>
        <dbReference type="ARBA" id="ARBA00022553"/>
    </source>
</evidence>